<evidence type="ECO:0000259" key="1">
    <source>
        <dbReference type="Pfam" id="PF00485"/>
    </source>
</evidence>
<dbReference type="RefSeq" id="XP_020069070.1">
    <property type="nucleotide sequence ID" value="XM_020217208.1"/>
</dbReference>
<evidence type="ECO:0000313" key="3">
    <source>
        <dbReference type="Proteomes" id="UP000094389"/>
    </source>
</evidence>
<reference evidence="2 3" key="1">
    <citation type="journal article" date="2016" name="Proc. Natl. Acad. Sci. U.S.A.">
        <title>Comparative genomics of biotechnologically important yeasts.</title>
        <authorList>
            <person name="Riley R."/>
            <person name="Haridas S."/>
            <person name="Wolfe K.H."/>
            <person name="Lopes M.R."/>
            <person name="Hittinger C.T."/>
            <person name="Goeker M."/>
            <person name="Salamov A.A."/>
            <person name="Wisecaver J.H."/>
            <person name="Long T.M."/>
            <person name="Calvey C.H."/>
            <person name="Aerts A.L."/>
            <person name="Barry K.W."/>
            <person name="Choi C."/>
            <person name="Clum A."/>
            <person name="Coughlan A.Y."/>
            <person name="Deshpande S."/>
            <person name="Douglass A.P."/>
            <person name="Hanson S.J."/>
            <person name="Klenk H.-P."/>
            <person name="LaButti K.M."/>
            <person name="Lapidus A."/>
            <person name="Lindquist E.A."/>
            <person name="Lipzen A.M."/>
            <person name="Meier-Kolthoff J.P."/>
            <person name="Ohm R.A."/>
            <person name="Otillar R.P."/>
            <person name="Pangilinan J.L."/>
            <person name="Peng Y."/>
            <person name="Rokas A."/>
            <person name="Rosa C.A."/>
            <person name="Scheuner C."/>
            <person name="Sibirny A.A."/>
            <person name="Slot J.C."/>
            <person name="Stielow J.B."/>
            <person name="Sun H."/>
            <person name="Kurtzman C.P."/>
            <person name="Blackwell M."/>
            <person name="Grigoriev I.V."/>
            <person name="Jeffries T.W."/>
        </authorList>
    </citation>
    <scope>NUCLEOTIDE SEQUENCE [LARGE SCALE GENOMIC DNA]</scope>
    <source>
        <strain evidence="3">ATCC 18201 / CBS 1600 / BCRC 20928 / JCM 3617 / NBRC 0987 / NRRL Y-1542</strain>
    </source>
</reference>
<dbReference type="AlphaFoldDB" id="A0A1E4RXV9"/>
<dbReference type="OrthoDB" id="10041966at2759"/>
<dbReference type="GO" id="GO:0016301">
    <property type="term" value="F:kinase activity"/>
    <property type="evidence" value="ECO:0007669"/>
    <property type="project" value="InterPro"/>
</dbReference>
<dbReference type="GO" id="GO:0016787">
    <property type="term" value="F:hydrolase activity"/>
    <property type="evidence" value="ECO:0007669"/>
    <property type="project" value="UniProtKB-KW"/>
</dbReference>
<sequence length="240" mass="27296">MAPILLAVGGASSSGKTTIAKLLSIAVENSYLLHQDDFFKRDEDIPVDPETGMDNWDCVEALNFDAFVHEIKHLKATGELSPQSATSMYKSETNDQAHPQVSIELLKGLSLKLNQLLHGRKLIIVDGFMLFHDPSIIELFDLRIFVKCPRDTLQKRREHRSYNTVETTWTDPPGYFEKVVYPAYAKSHSYLFINGDVESHIDPSMLKRFSMLSVENDKDTHINDVLEDVGEWLVEQLQET</sequence>
<evidence type="ECO:0000313" key="2">
    <source>
        <dbReference type="EMBL" id="ODV72031.1"/>
    </source>
</evidence>
<dbReference type="PANTHER" id="PTHR10285">
    <property type="entry name" value="URIDINE KINASE"/>
    <property type="match status" value="1"/>
</dbReference>
<dbReference type="SUPFAM" id="SSF52540">
    <property type="entry name" value="P-loop containing nucleoside triphosphate hydrolases"/>
    <property type="match status" value="1"/>
</dbReference>
<organism evidence="2 3">
    <name type="scientific">Cyberlindnera jadinii (strain ATCC 18201 / CBS 1600 / BCRC 20928 / JCM 3617 / NBRC 0987 / NRRL Y-1542)</name>
    <name type="common">Torula yeast</name>
    <name type="synonym">Candida utilis</name>
    <dbReference type="NCBI Taxonomy" id="983966"/>
    <lineage>
        <taxon>Eukaryota</taxon>
        <taxon>Fungi</taxon>
        <taxon>Dikarya</taxon>
        <taxon>Ascomycota</taxon>
        <taxon>Saccharomycotina</taxon>
        <taxon>Saccharomycetes</taxon>
        <taxon>Phaffomycetales</taxon>
        <taxon>Phaffomycetaceae</taxon>
        <taxon>Cyberlindnera</taxon>
    </lineage>
</organism>
<accession>A0A1E4RXV9</accession>
<dbReference type="GO" id="GO:0005524">
    <property type="term" value="F:ATP binding"/>
    <property type="evidence" value="ECO:0007669"/>
    <property type="project" value="InterPro"/>
</dbReference>
<proteinExistence type="predicted"/>
<dbReference type="STRING" id="983966.A0A1E4RXV9"/>
<dbReference type="EMBL" id="KV453937">
    <property type="protein sequence ID" value="ODV72031.1"/>
    <property type="molecule type" value="Genomic_DNA"/>
</dbReference>
<keyword evidence="2" id="KW-0378">Hydrolase</keyword>
<dbReference type="Pfam" id="PF00485">
    <property type="entry name" value="PRK"/>
    <property type="match status" value="1"/>
</dbReference>
<dbReference type="OMA" id="MDMEAMT"/>
<dbReference type="Gene3D" id="3.40.50.300">
    <property type="entry name" value="P-loop containing nucleotide triphosphate hydrolases"/>
    <property type="match status" value="1"/>
</dbReference>
<dbReference type="Proteomes" id="UP000094389">
    <property type="component" value="Unassembled WGS sequence"/>
</dbReference>
<dbReference type="PRINTS" id="PR00988">
    <property type="entry name" value="URIDINKINASE"/>
</dbReference>
<dbReference type="InterPro" id="IPR027417">
    <property type="entry name" value="P-loop_NTPase"/>
</dbReference>
<dbReference type="CDD" id="cd02024">
    <property type="entry name" value="NRK1"/>
    <property type="match status" value="1"/>
</dbReference>
<dbReference type="InterPro" id="IPR006083">
    <property type="entry name" value="PRK/URK"/>
</dbReference>
<dbReference type="GeneID" id="30991604"/>
<gene>
    <name evidence="2" type="ORF">CYBJADRAFT_186282</name>
</gene>
<protein>
    <submittedName>
        <fullName evidence="2">p-loop containing nucleoside triphosphate hydrolase protein</fullName>
    </submittedName>
</protein>
<keyword evidence="3" id="KW-1185">Reference proteome</keyword>
<name>A0A1E4RXV9_CYBJN</name>
<feature type="domain" description="Phosphoribulokinase/uridine kinase" evidence="1">
    <location>
        <begin position="6"/>
        <end position="160"/>
    </location>
</feature>